<keyword evidence="2" id="KW-1185">Reference proteome</keyword>
<name>A0ABX9WXE2_9GAMM</name>
<evidence type="ECO:0008006" key="3">
    <source>
        <dbReference type="Google" id="ProtNLM"/>
    </source>
</evidence>
<accession>A0ABX9WXE2</accession>
<sequence length="75" mass="8752">MEKLTPLSHQEKKQESELLEELYNNVNAQINAQMDIVRARTYWHNRLPEIELHILAEALTYALHQAAIRIGNKNS</sequence>
<dbReference type="Proteomes" id="UP000271870">
    <property type="component" value="Unassembled WGS sequence"/>
</dbReference>
<evidence type="ECO:0000313" key="1">
    <source>
        <dbReference type="EMBL" id="RNM26733.1"/>
    </source>
</evidence>
<evidence type="ECO:0000313" key="2">
    <source>
        <dbReference type="Proteomes" id="UP000271870"/>
    </source>
</evidence>
<reference evidence="1 2" key="1">
    <citation type="submission" date="2018-11" db="EMBL/GenBank/DDBJ databases">
        <title>Characterization of surface water Dickeya isolates.</title>
        <authorList>
            <person name="Van Gijsegem F."/>
            <person name="Pedron J."/>
        </authorList>
    </citation>
    <scope>NUCLEOTIDE SEQUENCE [LARGE SCALE GENOMIC DNA]</scope>
    <source>
        <strain evidence="1 2">FVG10-MFV-A16</strain>
    </source>
</reference>
<dbReference type="RefSeq" id="WP_123249984.1">
    <property type="nucleotide sequence ID" value="NZ_RJLS01000002.1"/>
</dbReference>
<comment type="caution">
    <text evidence="1">The sequence shown here is derived from an EMBL/GenBank/DDBJ whole genome shotgun (WGS) entry which is preliminary data.</text>
</comment>
<protein>
    <recommendedName>
        <fullName evidence="3">EscE/YscE/SsaE family type III secretion system needle protein co-chaperone</fullName>
    </recommendedName>
</protein>
<organism evidence="1 2">
    <name type="scientific">Dickeya undicola</name>
    <dbReference type="NCBI Taxonomy" id="1577887"/>
    <lineage>
        <taxon>Bacteria</taxon>
        <taxon>Pseudomonadati</taxon>
        <taxon>Pseudomonadota</taxon>
        <taxon>Gammaproteobacteria</taxon>
        <taxon>Enterobacterales</taxon>
        <taxon>Pectobacteriaceae</taxon>
        <taxon>Dickeya</taxon>
    </lineage>
</organism>
<gene>
    <name evidence="1" type="ORF">EFS38_03005</name>
</gene>
<proteinExistence type="predicted"/>
<dbReference type="EMBL" id="RJLS01000002">
    <property type="protein sequence ID" value="RNM26733.1"/>
    <property type="molecule type" value="Genomic_DNA"/>
</dbReference>